<feature type="repeat" description="ANK" evidence="3">
    <location>
        <begin position="33"/>
        <end position="65"/>
    </location>
</feature>
<dbReference type="Proteomes" id="UP000014760">
    <property type="component" value="Unassembled WGS sequence"/>
</dbReference>
<dbReference type="AlphaFoldDB" id="R7U4E5"/>
<dbReference type="PROSITE" id="PS50088">
    <property type="entry name" value="ANK_REPEAT"/>
    <property type="match status" value="2"/>
</dbReference>
<sequence>GWNPLHRAVINHHFETAEILMKAGCSVNQPDENKRVVLHVAASYGHRLLLRRLIKSGADVNWQDARGRTPLYLAVVCRHMHIVEDLCRRYRCDLNLQTTSHITALSLAAQKGNEDFVRL</sequence>
<keyword evidence="6" id="KW-1185">Reference proteome</keyword>
<protein>
    <submittedName>
        <fullName evidence="4 5">Uncharacterized protein</fullName>
    </submittedName>
</protein>
<dbReference type="EMBL" id="AMQN01009372">
    <property type="status" value="NOT_ANNOTATED_CDS"/>
    <property type="molecule type" value="Genomic_DNA"/>
</dbReference>
<keyword evidence="2 3" id="KW-0040">ANK repeat</keyword>
<dbReference type="PANTHER" id="PTHR24198:SF165">
    <property type="entry name" value="ANKYRIN REPEAT-CONTAINING PROTEIN-RELATED"/>
    <property type="match status" value="1"/>
</dbReference>
<reference evidence="4 6" key="2">
    <citation type="journal article" date="2013" name="Nature">
        <title>Insights into bilaterian evolution from three spiralian genomes.</title>
        <authorList>
            <person name="Simakov O."/>
            <person name="Marletaz F."/>
            <person name="Cho S.J."/>
            <person name="Edsinger-Gonzales E."/>
            <person name="Havlak P."/>
            <person name="Hellsten U."/>
            <person name="Kuo D.H."/>
            <person name="Larsson T."/>
            <person name="Lv J."/>
            <person name="Arendt D."/>
            <person name="Savage R."/>
            <person name="Osoegawa K."/>
            <person name="de Jong P."/>
            <person name="Grimwood J."/>
            <person name="Chapman J.A."/>
            <person name="Shapiro H."/>
            <person name="Aerts A."/>
            <person name="Otillar R.P."/>
            <person name="Terry A.Y."/>
            <person name="Boore J.L."/>
            <person name="Grigoriev I.V."/>
            <person name="Lindberg D.R."/>
            <person name="Seaver E.C."/>
            <person name="Weisblat D.A."/>
            <person name="Putnam N.H."/>
            <person name="Rokhsar D.S."/>
        </authorList>
    </citation>
    <scope>NUCLEOTIDE SEQUENCE</scope>
    <source>
        <strain evidence="4 6">I ESC-2004</strain>
    </source>
</reference>
<feature type="repeat" description="ANK" evidence="3">
    <location>
        <begin position="1"/>
        <end position="32"/>
    </location>
</feature>
<dbReference type="EMBL" id="KB305274">
    <property type="protein sequence ID" value="ELU01235.1"/>
    <property type="molecule type" value="Genomic_DNA"/>
</dbReference>
<accession>R7U4E5</accession>
<dbReference type="STRING" id="283909.R7U4E5"/>
<dbReference type="PROSITE" id="PS50297">
    <property type="entry name" value="ANK_REP_REGION"/>
    <property type="match status" value="2"/>
</dbReference>
<dbReference type="OrthoDB" id="1577640at2759"/>
<dbReference type="Pfam" id="PF12796">
    <property type="entry name" value="Ank_2"/>
    <property type="match status" value="1"/>
</dbReference>
<reference evidence="5" key="3">
    <citation type="submission" date="2015-06" db="UniProtKB">
        <authorList>
            <consortium name="EnsemblMetazoa"/>
        </authorList>
    </citation>
    <scope>IDENTIFICATION</scope>
</reference>
<evidence type="ECO:0000313" key="4">
    <source>
        <dbReference type="EMBL" id="ELU01235.1"/>
    </source>
</evidence>
<dbReference type="SMART" id="SM00248">
    <property type="entry name" value="ANK"/>
    <property type="match status" value="3"/>
</dbReference>
<evidence type="ECO:0000256" key="3">
    <source>
        <dbReference type="PROSITE-ProRule" id="PRU00023"/>
    </source>
</evidence>
<gene>
    <name evidence="4" type="ORF">CAPTEDRAFT_87271</name>
</gene>
<organism evidence="4">
    <name type="scientific">Capitella teleta</name>
    <name type="common">Polychaete worm</name>
    <dbReference type="NCBI Taxonomy" id="283909"/>
    <lineage>
        <taxon>Eukaryota</taxon>
        <taxon>Metazoa</taxon>
        <taxon>Spiralia</taxon>
        <taxon>Lophotrochozoa</taxon>
        <taxon>Annelida</taxon>
        <taxon>Polychaeta</taxon>
        <taxon>Sedentaria</taxon>
        <taxon>Scolecida</taxon>
        <taxon>Capitellidae</taxon>
        <taxon>Capitella</taxon>
    </lineage>
</organism>
<dbReference type="InterPro" id="IPR036770">
    <property type="entry name" value="Ankyrin_rpt-contain_sf"/>
</dbReference>
<dbReference type="HOGENOM" id="CLU_000134_18_1_1"/>
<evidence type="ECO:0000313" key="6">
    <source>
        <dbReference type="Proteomes" id="UP000014760"/>
    </source>
</evidence>
<reference evidence="6" key="1">
    <citation type="submission" date="2012-12" db="EMBL/GenBank/DDBJ databases">
        <authorList>
            <person name="Hellsten U."/>
            <person name="Grimwood J."/>
            <person name="Chapman J.A."/>
            <person name="Shapiro H."/>
            <person name="Aerts A."/>
            <person name="Otillar R.P."/>
            <person name="Terry A.Y."/>
            <person name="Boore J.L."/>
            <person name="Simakov O."/>
            <person name="Marletaz F."/>
            <person name="Cho S.-J."/>
            <person name="Edsinger-Gonzales E."/>
            <person name="Havlak P."/>
            <person name="Kuo D.-H."/>
            <person name="Larsson T."/>
            <person name="Lv J."/>
            <person name="Arendt D."/>
            <person name="Savage R."/>
            <person name="Osoegawa K."/>
            <person name="de Jong P."/>
            <person name="Lindberg D.R."/>
            <person name="Seaver E.C."/>
            <person name="Weisblat D.A."/>
            <person name="Putnam N.H."/>
            <person name="Grigoriev I.V."/>
            <person name="Rokhsar D.S."/>
        </authorList>
    </citation>
    <scope>NUCLEOTIDE SEQUENCE</scope>
    <source>
        <strain evidence="6">I ESC-2004</strain>
    </source>
</reference>
<dbReference type="EnsemblMetazoa" id="CapteT87271">
    <property type="protein sequence ID" value="CapteP87271"/>
    <property type="gene ID" value="CapteG87271"/>
</dbReference>
<dbReference type="Gene3D" id="1.25.40.20">
    <property type="entry name" value="Ankyrin repeat-containing domain"/>
    <property type="match status" value="1"/>
</dbReference>
<keyword evidence="1" id="KW-0677">Repeat</keyword>
<feature type="non-terminal residue" evidence="4">
    <location>
        <position position="1"/>
    </location>
</feature>
<dbReference type="SUPFAM" id="SSF48403">
    <property type="entry name" value="Ankyrin repeat"/>
    <property type="match status" value="1"/>
</dbReference>
<dbReference type="InterPro" id="IPR002110">
    <property type="entry name" value="Ankyrin_rpt"/>
</dbReference>
<name>R7U4E5_CAPTE</name>
<evidence type="ECO:0000256" key="2">
    <source>
        <dbReference type="ARBA" id="ARBA00023043"/>
    </source>
</evidence>
<evidence type="ECO:0000256" key="1">
    <source>
        <dbReference type="ARBA" id="ARBA00022737"/>
    </source>
</evidence>
<feature type="non-terminal residue" evidence="4">
    <location>
        <position position="119"/>
    </location>
</feature>
<proteinExistence type="predicted"/>
<dbReference type="PANTHER" id="PTHR24198">
    <property type="entry name" value="ANKYRIN REPEAT AND PROTEIN KINASE DOMAIN-CONTAINING PROTEIN"/>
    <property type="match status" value="1"/>
</dbReference>
<evidence type="ECO:0000313" key="5">
    <source>
        <dbReference type="EnsemblMetazoa" id="CapteP87271"/>
    </source>
</evidence>
<dbReference type="Pfam" id="PF00023">
    <property type="entry name" value="Ank"/>
    <property type="match status" value="1"/>
</dbReference>
<dbReference type="OMA" id="HWAARRQ"/>